<dbReference type="InterPro" id="IPR007047">
    <property type="entry name" value="Flp_Fap"/>
</dbReference>
<reference evidence="2 3" key="1">
    <citation type="submission" date="2020-07" db="EMBL/GenBank/DDBJ databases">
        <authorList>
            <person name="Li M."/>
        </authorList>
    </citation>
    <scope>NUCLEOTIDE SEQUENCE [LARGE SCALE GENOMIC DNA]</scope>
    <source>
        <strain evidence="2 3">DSM 23284</strain>
    </source>
</reference>
<protein>
    <submittedName>
        <fullName evidence="2">Flp family type IVb pilin</fullName>
    </submittedName>
</protein>
<keyword evidence="1" id="KW-1133">Transmembrane helix</keyword>
<keyword evidence="1" id="KW-0812">Transmembrane</keyword>
<organism evidence="2 3">
    <name type="scientific">Stappia taiwanensis</name>
    <dbReference type="NCBI Taxonomy" id="992267"/>
    <lineage>
        <taxon>Bacteria</taxon>
        <taxon>Pseudomonadati</taxon>
        <taxon>Pseudomonadota</taxon>
        <taxon>Alphaproteobacteria</taxon>
        <taxon>Hyphomicrobiales</taxon>
        <taxon>Stappiaceae</taxon>
        <taxon>Stappia</taxon>
    </lineage>
</organism>
<accession>A0A838XML8</accession>
<name>A0A838XML8_9HYPH</name>
<dbReference type="Proteomes" id="UP000559404">
    <property type="component" value="Unassembled WGS sequence"/>
</dbReference>
<evidence type="ECO:0000313" key="2">
    <source>
        <dbReference type="EMBL" id="MBA4611362.1"/>
    </source>
</evidence>
<keyword evidence="1" id="KW-0472">Membrane</keyword>
<gene>
    <name evidence="2" type="ORF">H1W37_06855</name>
</gene>
<dbReference type="AlphaFoldDB" id="A0A838XML8"/>
<keyword evidence="3" id="KW-1185">Reference proteome</keyword>
<evidence type="ECO:0000313" key="3">
    <source>
        <dbReference type="Proteomes" id="UP000559404"/>
    </source>
</evidence>
<sequence length="64" mass="6790">MCGRGEELVRLSNRFLKDRSGEMMLEYGLMAGLISVAILTTLAGIGKVLDENVFTVIASAASAV</sequence>
<dbReference type="Pfam" id="PF04964">
    <property type="entry name" value="Flp_Fap"/>
    <property type="match status" value="1"/>
</dbReference>
<proteinExistence type="predicted"/>
<reference evidence="2 3" key="2">
    <citation type="submission" date="2020-08" db="EMBL/GenBank/DDBJ databases">
        <title>Stappia taiwanensis sp. nov., isolated from a coastal thermal spring.</title>
        <authorList>
            <person name="Kampfer P."/>
        </authorList>
    </citation>
    <scope>NUCLEOTIDE SEQUENCE [LARGE SCALE GENOMIC DNA]</scope>
    <source>
        <strain evidence="2 3">DSM 23284</strain>
    </source>
</reference>
<feature type="transmembrane region" description="Helical" evidence="1">
    <location>
        <begin position="24"/>
        <end position="45"/>
    </location>
</feature>
<dbReference type="EMBL" id="JACEON010000005">
    <property type="protein sequence ID" value="MBA4611362.1"/>
    <property type="molecule type" value="Genomic_DNA"/>
</dbReference>
<comment type="caution">
    <text evidence="2">The sequence shown here is derived from an EMBL/GenBank/DDBJ whole genome shotgun (WGS) entry which is preliminary data.</text>
</comment>
<evidence type="ECO:0000256" key="1">
    <source>
        <dbReference type="SAM" id="Phobius"/>
    </source>
</evidence>